<comment type="catalytic activity">
    <reaction evidence="15 16">
        <text>(S)-dihydroorotate + a quinone = orotate + a quinol</text>
        <dbReference type="Rhea" id="RHEA:30187"/>
        <dbReference type="ChEBI" id="CHEBI:24646"/>
        <dbReference type="ChEBI" id="CHEBI:30839"/>
        <dbReference type="ChEBI" id="CHEBI:30864"/>
        <dbReference type="ChEBI" id="CHEBI:132124"/>
        <dbReference type="EC" id="1.3.5.2"/>
    </reaction>
</comment>
<keyword evidence="12 16" id="KW-0560">Oxidoreductase</keyword>
<keyword evidence="10" id="KW-0809">Transit peptide</keyword>
<keyword evidence="19" id="KW-1185">Reference proteome</keyword>
<evidence type="ECO:0000256" key="4">
    <source>
        <dbReference type="ARBA" id="ARBA00012791"/>
    </source>
</evidence>
<gene>
    <name evidence="18" type="ORF">R5R35_006518</name>
</gene>
<dbReference type="NCBIfam" id="NF003645">
    <property type="entry name" value="PRK05286.1-2"/>
    <property type="match status" value="1"/>
</dbReference>
<dbReference type="InterPro" id="IPR005720">
    <property type="entry name" value="Dihydroorotate_DH_cat"/>
</dbReference>
<evidence type="ECO:0000313" key="18">
    <source>
        <dbReference type="EMBL" id="KAK7793124.1"/>
    </source>
</evidence>
<evidence type="ECO:0000256" key="11">
    <source>
        <dbReference type="ARBA" id="ARBA00022989"/>
    </source>
</evidence>
<evidence type="ECO:0000256" key="6">
    <source>
        <dbReference type="ARBA" id="ARBA00022630"/>
    </source>
</evidence>
<dbReference type="EMBL" id="JAZDUA010000401">
    <property type="protein sequence ID" value="KAK7793124.1"/>
    <property type="molecule type" value="Genomic_DNA"/>
</dbReference>
<dbReference type="GO" id="GO:0106430">
    <property type="term" value="F:dihydroorotate dehydrogenase (quinone) activity"/>
    <property type="evidence" value="ECO:0007669"/>
    <property type="project" value="UniProtKB-EC"/>
</dbReference>
<keyword evidence="7 16" id="KW-0288">FMN</keyword>
<evidence type="ECO:0000256" key="2">
    <source>
        <dbReference type="ARBA" id="ARBA00005161"/>
    </source>
</evidence>
<evidence type="ECO:0000256" key="16">
    <source>
        <dbReference type="RuleBase" id="RU361255"/>
    </source>
</evidence>
<evidence type="ECO:0000256" key="3">
    <source>
        <dbReference type="ARBA" id="ARBA00005359"/>
    </source>
</evidence>
<comment type="cofactor">
    <cofactor evidence="16">
        <name>FMN</name>
        <dbReference type="ChEBI" id="CHEBI:58210"/>
    </cofactor>
    <text evidence="16">Binds 1 FMN per subunit.</text>
</comment>
<dbReference type="Pfam" id="PF01180">
    <property type="entry name" value="DHO_dh"/>
    <property type="match status" value="1"/>
</dbReference>
<evidence type="ECO:0000256" key="1">
    <source>
        <dbReference type="ARBA" id="ARBA00004434"/>
    </source>
</evidence>
<evidence type="ECO:0000256" key="5">
    <source>
        <dbReference type="ARBA" id="ARBA00017599"/>
    </source>
</evidence>
<dbReference type="InterPro" id="IPR013785">
    <property type="entry name" value="Aldolase_TIM"/>
</dbReference>
<keyword evidence="13 16" id="KW-0496">Mitochondrion</keyword>
<dbReference type="CDD" id="cd04738">
    <property type="entry name" value="DHOD_2_like"/>
    <property type="match status" value="1"/>
</dbReference>
<protein>
    <recommendedName>
        <fullName evidence="5 16">Dihydroorotate dehydrogenase (quinone), mitochondrial</fullName>
        <shortName evidence="16">DHOdehase</shortName>
        <ecNumber evidence="4 16">1.3.5.2</ecNumber>
    </recommendedName>
</protein>
<dbReference type="PROSITE" id="PS00912">
    <property type="entry name" value="DHODEHASE_2"/>
    <property type="match status" value="1"/>
</dbReference>
<dbReference type="FunFam" id="3.20.20.70:FF:000066">
    <property type="entry name" value="Dihydroorotate dehydrogenase (quinone), mitochondrial"/>
    <property type="match status" value="1"/>
</dbReference>
<evidence type="ECO:0000256" key="10">
    <source>
        <dbReference type="ARBA" id="ARBA00022946"/>
    </source>
</evidence>
<dbReference type="PANTHER" id="PTHR48109">
    <property type="entry name" value="DIHYDROOROTATE DEHYDROGENASE (QUINONE), MITOCHONDRIAL-RELATED"/>
    <property type="match status" value="1"/>
</dbReference>
<feature type="domain" description="Dihydroorotate dehydrogenase catalytic" evidence="17">
    <location>
        <begin position="76"/>
        <end position="373"/>
    </location>
</feature>
<sequence>MNRSVYHKLKSMAIVSGGATAIFSALSIYNENEKFYDNVLMPVIHFLPPETSHNMGIMVGKYGLFGQSRFKDPETLKTKVWHLNFSNPIGMAAGFDKQGEVVNALHKIGFGFVEVGSVTPLPQPGNDKPRVFRLEEDEAIINRYGFNSDGHSIVYERLKCLKSNKEFTGIVGINLGKNRLSDDPVNDYVQGIKMFGEIADYLVINVSSPNTPGLRTWQRKQQLQELLMHLVAARNELPGPNKPPLLLKLAPDLSDEERKDIASVLEDKRCQVDGLVISNTTIQRDPSLQSVHIKEAGGLSGKPLSSSSTNLISDMYRLTKGRIPIVGVGGIFSGEDAYKKIKAGASLLQLYTSFIYYGPPRVSRIKRELDELLTADGLKSIEEAVGKDHLQRK</sequence>
<evidence type="ECO:0000256" key="13">
    <source>
        <dbReference type="ARBA" id="ARBA00023128"/>
    </source>
</evidence>
<evidence type="ECO:0000256" key="15">
    <source>
        <dbReference type="ARBA" id="ARBA00048639"/>
    </source>
</evidence>
<dbReference type="AlphaFoldDB" id="A0AAN9VDM4"/>
<keyword evidence="14" id="KW-0472">Membrane</keyword>
<keyword evidence="6 16" id="KW-0285">Flavoprotein</keyword>
<dbReference type="NCBIfam" id="NF003652">
    <property type="entry name" value="PRK05286.2-5"/>
    <property type="match status" value="1"/>
</dbReference>
<evidence type="ECO:0000259" key="17">
    <source>
        <dbReference type="Pfam" id="PF01180"/>
    </source>
</evidence>
<dbReference type="InterPro" id="IPR005719">
    <property type="entry name" value="Dihydroorotate_DH_2"/>
</dbReference>
<dbReference type="NCBIfam" id="TIGR01036">
    <property type="entry name" value="pyrD_sub2"/>
    <property type="match status" value="1"/>
</dbReference>
<dbReference type="GO" id="GO:0006207">
    <property type="term" value="P:'de novo' pyrimidine nucleobase biosynthetic process"/>
    <property type="evidence" value="ECO:0007669"/>
    <property type="project" value="InterPro"/>
</dbReference>
<evidence type="ECO:0000256" key="14">
    <source>
        <dbReference type="ARBA" id="ARBA00023136"/>
    </source>
</evidence>
<dbReference type="PANTHER" id="PTHR48109:SF4">
    <property type="entry name" value="DIHYDROOROTATE DEHYDROGENASE (QUINONE), MITOCHONDRIAL"/>
    <property type="match status" value="1"/>
</dbReference>
<dbReference type="InterPro" id="IPR001295">
    <property type="entry name" value="Dihydroorotate_DH_CS"/>
</dbReference>
<dbReference type="GO" id="GO:0005743">
    <property type="term" value="C:mitochondrial inner membrane"/>
    <property type="evidence" value="ECO:0007669"/>
    <property type="project" value="UniProtKB-SubCell"/>
</dbReference>
<evidence type="ECO:0000313" key="19">
    <source>
        <dbReference type="Proteomes" id="UP001378592"/>
    </source>
</evidence>
<keyword evidence="9 16" id="KW-0999">Mitochondrion inner membrane</keyword>
<comment type="caution">
    <text evidence="18">The sequence shown here is derived from an EMBL/GenBank/DDBJ whole genome shotgun (WGS) entry which is preliminary data.</text>
</comment>
<keyword evidence="8" id="KW-0812">Transmembrane</keyword>
<evidence type="ECO:0000256" key="12">
    <source>
        <dbReference type="ARBA" id="ARBA00023002"/>
    </source>
</evidence>
<proteinExistence type="inferred from homology"/>
<accession>A0AAN9VDM4</accession>
<evidence type="ECO:0000256" key="8">
    <source>
        <dbReference type="ARBA" id="ARBA00022692"/>
    </source>
</evidence>
<comment type="subcellular location">
    <subcellularLocation>
        <location evidence="1 16">Mitochondrion inner membrane</location>
        <topology evidence="1 16">Single-pass membrane protein</topology>
    </subcellularLocation>
</comment>
<evidence type="ECO:0000256" key="9">
    <source>
        <dbReference type="ARBA" id="ARBA00022792"/>
    </source>
</evidence>
<organism evidence="18 19">
    <name type="scientific">Gryllus longicercus</name>
    <dbReference type="NCBI Taxonomy" id="2509291"/>
    <lineage>
        <taxon>Eukaryota</taxon>
        <taxon>Metazoa</taxon>
        <taxon>Ecdysozoa</taxon>
        <taxon>Arthropoda</taxon>
        <taxon>Hexapoda</taxon>
        <taxon>Insecta</taxon>
        <taxon>Pterygota</taxon>
        <taxon>Neoptera</taxon>
        <taxon>Polyneoptera</taxon>
        <taxon>Orthoptera</taxon>
        <taxon>Ensifera</taxon>
        <taxon>Gryllidea</taxon>
        <taxon>Grylloidea</taxon>
        <taxon>Gryllidae</taxon>
        <taxon>Gryllinae</taxon>
        <taxon>Gryllus</taxon>
    </lineage>
</organism>
<comment type="pathway">
    <text evidence="2 16">Pyrimidine metabolism; UMP biosynthesis via de novo pathway; orotate from (S)-dihydroorotate (quinone route): step 1/1.</text>
</comment>
<dbReference type="Gene3D" id="3.20.20.70">
    <property type="entry name" value="Aldolase class I"/>
    <property type="match status" value="1"/>
</dbReference>
<keyword evidence="11" id="KW-1133">Transmembrane helix</keyword>
<dbReference type="SUPFAM" id="SSF51395">
    <property type="entry name" value="FMN-linked oxidoreductases"/>
    <property type="match status" value="1"/>
</dbReference>
<dbReference type="EC" id="1.3.5.2" evidence="4 16"/>
<reference evidence="18 19" key="1">
    <citation type="submission" date="2024-03" db="EMBL/GenBank/DDBJ databases">
        <title>The genome assembly and annotation of the cricket Gryllus longicercus Weissman &amp; Gray.</title>
        <authorList>
            <person name="Szrajer S."/>
            <person name="Gray D."/>
            <person name="Ylla G."/>
        </authorList>
    </citation>
    <scope>NUCLEOTIDE SEQUENCE [LARGE SCALE GENOMIC DNA]</scope>
    <source>
        <strain evidence="18">DAG 2021-001</strain>
        <tissue evidence="18">Whole body minus gut</tissue>
    </source>
</reference>
<evidence type="ECO:0000256" key="7">
    <source>
        <dbReference type="ARBA" id="ARBA00022643"/>
    </source>
</evidence>
<dbReference type="GO" id="GO:0009220">
    <property type="term" value="P:pyrimidine ribonucleotide biosynthetic process"/>
    <property type="evidence" value="ECO:0007669"/>
    <property type="project" value="TreeGrafter"/>
</dbReference>
<dbReference type="PROSITE" id="PS00911">
    <property type="entry name" value="DHODEHASE_1"/>
    <property type="match status" value="1"/>
</dbReference>
<comment type="similarity">
    <text evidence="3 16">Belongs to the dihydroorotate dehydrogenase family. Type 2 subfamily.</text>
</comment>
<name>A0AAN9VDM4_9ORTH</name>
<dbReference type="Proteomes" id="UP001378592">
    <property type="component" value="Unassembled WGS sequence"/>
</dbReference>
<dbReference type="InterPro" id="IPR050074">
    <property type="entry name" value="DHO_dehydrogenase"/>
</dbReference>